<sequence length="227" mass="23690">MIPWENLDTASIPGDGGTLRLRRRGTEFSIMLGQNELMNSRLSGSEEALATLACGRIASRKAPQVLIGGLGMGFTLRAALGTLPPGAAVTVAELVPAVAAWARGPLAGVFSGILDDPRVSLREIDVARAIAERPAAWDAILLDVDNGPDGLTRASNDRLYDAAGLGAARAALRPGGILAVWSAGPDRSFSRRLHDAGLSVEEVSTRANGRKGGARHVIWLGVRSGRG</sequence>
<evidence type="ECO:0000313" key="2">
    <source>
        <dbReference type="EMBL" id="GJD43232.1"/>
    </source>
</evidence>
<dbReference type="PANTHER" id="PTHR43317">
    <property type="entry name" value="THERMOSPERMINE SYNTHASE ACAULIS5"/>
    <property type="match status" value="1"/>
</dbReference>
<accession>A0ABQ4QDP4</accession>
<keyword evidence="1" id="KW-0620">Polyamine biosynthesis</keyword>
<organism evidence="2 3">
    <name type="scientific">Methylobacterium cerastii</name>
    <dbReference type="NCBI Taxonomy" id="932741"/>
    <lineage>
        <taxon>Bacteria</taxon>
        <taxon>Pseudomonadati</taxon>
        <taxon>Pseudomonadota</taxon>
        <taxon>Alphaproteobacteria</taxon>
        <taxon>Hyphomicrobiales</taxon>
        <taxon>Methylobacteriaceae</taxon>
        <taxon>Methylobacterium</taxon>
    </lineage>
</organism>
<comment type="caution">
    <text evidence="2">The sequence shown here is derived from an EMBL/GenBank/DDBJ whole genome shotgun (WGS) entry which is preliminary data.</text>
</comment>
<dbReference type="InterPro" id="IPR029063">
    <property type="entry name" value="SAM-dependent_MTases_sf"/>
</dbReference>
<dbReference type="PANTHER" id="PTHR43317:SF3">
    <property type="entry name" value="BLR2883 PROTEIN"/>
    <property type="match status" value="1"/>
</dbReference>
<keyword evidence="3" id="KW-1185">Reference proteome</keyword>
<dbReference type="Gene3D" id="3.40.50.150">
    <property type="entry name" value="Vaccinia Virus protein VP39"/>
    <property type="match status" value="1"/>
</dbReference>
<dbReference type="RefSeq" id="WP_147754360.1">
    <property type="nucleotide sequence ID" value="NZ_BPQG01000010.1"/>
</dbReference>
<dbReference type="SUPFAM" id="SSF53335">
    <property type="entry name" value="S-adenosyl-L-methionine-dependent methyltransferases"/>
    <property type="match status" value="1"/>
</dbReference>
<evidence type="ECO:0000313" key="3">
    <source>
        <dbReference type="Proteomes" id="UP001055117"/>
    </source>
</evidence>
<dbReference type="EMBL" id="BPQG01000010">
    <property type="protein sequence ID" value="GJD43232.1"/>
    <property type="molecule type" value="Genomic_DNA"/>
</dbReference>
<evidence type="ECO:0000256" key="1">
    <source>
        <dbReference type="ARBA" id="ARBA00023115"/>
    </source>
</evidence>
<proteinExistence type="predicted"/>
<gene>
    <name evidence="2" type="primary">speE_1</name>
    <name evidence="2" type="ORF">AFCDBAGC_1081</name>
</gene>
<dbReference type="Proteomes" id="UP001055117">
    <property type="component" value="Unassembled WGS sequence"/>
</dbReference>
<name>A0ABQ4QDP4_9HYPH</name>
<reference evidence="2 3" key="1">
    <citation type="journal article" date="2021" name="Front. Microbiol.">
        <title>Comprehensive Comparative Genomics and Phenotyping of Methylobacterium Species.</title>
        <authorList>
            <person name="Alessa O."/>
            <person name="Ogura Y."/>
            <person name="Fujitani Y."/>
            <person name="Takami H."/>
            <person name="Hayashi T."/>
            <person name="Sahin N."/>
            <person name="Tani A."/>
        </authorList>
    </citation>
    <scope>NUCLEOTIDE SEQUENCE [LARGE SCALE GENOMIC DNA]</scope>
    <source>
        <strain evidence="2 3">DSM 23679</strain>
    </source>
</reference>
<protein>
    <submittedName>
        <fullName evidence="2">Polyamine aminopropyltransferase</fullName>
    </submittedName>
</protein>